<comment type="caution">
    <text evidence="6">The sequence shown here is derived from an EMBL/GenBank/DDBJ whole genome shotgun (WGS) entry which is preliminary data.</text>
</comment>
<dbReference type="PANTHER" id="PTHR48038:SF1">
    <property type="entry name" value="RIBONUCLEOPROTEIN RB97D"/>
    <property type="match status" value="1"/>
</dbReference>
<dbReference type="InterPro" id="IPR036875">
    <property type="entry name" value="Znf_CCHC_sf"/>
</dbReference>
<accession>A0AA88YCV5</accession>
<feature type="domain" description="CCHC-type" evidence="5">
    <location>
        <begin position="103"/>
        <end position="118"/>
    </location>
</feature>
<evidence type="ECO:0000313" key="7">
    <source>
        <dbReference type="Proteomes" id="UP001186944"/>
    </source>
</evidence>
<sequence length="234" mass="27016">MSRRSEGHLFVGRLSKNTQTRHLEDVFEPYGRLTRCDIKYAYAFVDFEDRRDAEDALKYENGRDLCGSSIRVEFAKGNPRRPLSGGRGGGGGGGGGRGSYEECYRCRRPGHFARDCPDDRYYGFRRPRGGRYRSPSPRRRRRSRSRSRDRRRSRSDSRSRSRSNDRRRRSRSDSRDRKRRRTESHSKSRSRSKSKSRSPSKSRSRSRSPANLNGSAPNEAGSRSPNSSKDDQPE</sequence>
<feature type="compositionally biased region" description="Basic and acidic residues" evidence="3">
    <location>
        <begin position="154"/>
        <end position="164"/>
    </location>
</feature>
<dbReference type="SUPFAM" id="SSF54928">
    <property type="entry name" value="RNA-binding domain, RBD"/>
    <property type="match status" value="1"/>
</dbReference>
<organism evidence="6 7">
    <name type="scientific">Pinctada imbricata</name>
    <name type="common">Atlantic pearl-oyster</name>
    <name type="synonym">Pinctada martensii</name>
    <dbReference type="NCBI Taxonomy" id="66713"/>
    <lineage>
        <taxon>Eukaryota</taxon>
        <taxon>Metazoa</taxon>
        <taxon>Spiralia</taxon>
        <taxon>Lophotrochozoa</taxon>
        <taxon>Mollusca</taxon>
        <taxon>Bivalvia</taxon>
        <taxon>Autobranchia</taxon>
        <taxon>Pteriomorphia</taxon>
        <taxon>Pterioida</taxon>
        <taxon>Pterioidea</taxon>
        <taxon>Pteriidae</taxon>
        <taxon>Pinctada</taxon>
    </lineage>
</organism>
<dbReference type="PROSITE" id="PS50158">
    <property type="entry name" value="ZF_CCHC"/>
    <property type="match status" value="1"/>
</dbReference>
<feature type="region of interest" description="Disordered" evidence="3">
    <location>
        <begin position="117"/>
        <end position="234"/>
    </location>
</feature>
<evidence type="ECO:0000256" key="1">
    <source>
        <dbReference type="PROSITE-ProRule" id="PRU00047"/>
    </source>
</evidence>
<dbReference type="Gene3D" id="4.10.60.10">
    <property type="entry name" value="Zinc finger, CCHC-type"/>
    <property type="match status" value="1"/>
</dbReference>
<dbReference type="InterPro" id="IPR012677">
    <property type="entry name" value="Nucleotide-bd_a/b_plait_sf"/>
</dbReference>
<dbReference type="SUPFAM" id="SSF57756">
    <property type="entry name" value="Retrovirus zinc finger-like domains"/>
    <property type="match status" value="1"/>
</dbReference>
<dbReference type="GO" id="GO:0008270">
    <property type="term" value="F:zinc ion binding"/>
    <property type="evidence" value="ECO:0007669"/>
    <property type="project" value="UniProtKB-KW"/>
</dbReference>
<proteinExistence type="predicted"/>
<dbReference type="InterPro" id="IPR000504">
    <property type="entry name" value="RRM_dom"/>
</dbReference>
<evidence type="ECO:0000256" key="3">
    <source>
        <dbReference type="SAM" id="MobiDB-lite"/>
    </source>
</evidence>
<dbReference type="InterPro" id="IPR035979">
    <property type="entry name" value="RBD_domain_sf"/>
</dbReference>
<keyword evidence="1" id="KW-0479">Metal-binding</keyword>
<evidence type="ECO:0000256" key="2">
    <source>
        <dbReference type="PROSITE-ProRule" id="PRU00176"/>
    </source>
</evidence>
<dbReference type="Pfam" id="PF00076">
    <property type="entry name" value="RRM_1"/>
    <property type="match status" value="1"/>
</dbReference>
<name>A0AA88YCV5_PINIB</name>
<dbReference type="InterPro" id="IPR001878">
    <property type="entry name" value="Znf_CCHC"/>
</dbReference>
<feature type="compositionally biased region" description="Polar residues" evidence="3">
    <location>
        <begin position="209"/>
        <end position="227"/>
    </location>
</feature>
<dbReference type="Pfam" id="PF00098">
    <property type="entry name" value="zf-CCHC"/>
    <property type="match status" value="1"/>
</dbReference>
<dbReference type="EMBL" id="VSWD01000005">
    <property type="protein sequence ID" value="KAK3102937.1"/>
    <property type="molecule type" value="Genomic_DNA"/>
</dbReference>
<feature type="compositionally biased region" description="Gly residues" evidence="3">
    <location>
        <begin position="85"/>
        <end position="98"/>
    </location>
</feature>
<dbReference type="GO" id="GO:0003723">
    <property type="term" value="F:RNA binding"/>
    <property type="evidence" value="ECO:0007669"/>
    <property type="project" value="UniProtKB-UniRule"/>
</dbReference>
<keyword evidence="7" id="KW-1185">Reference proteome</keyword>
<dbReference type="Gene3D" id="3.30.70.330">
    <property type="match status" value="1"/>
</dbReference>
<feature type="region of interest" description="Disordered" evidence="3">
    <location>
        <begin position="76"/>
        <end position="98"/>
    </location>
</feature>
<keyword evidence="1" id="KW-0862">Zinc</keyword>
<dbReference type="Proteomes" id="UP001186944">
    <property type="component" value="Unassembled WGS sequence"/>
</dbReference>
<reference evidence="6" key="1">
    <citation type="submission" date="2019-08" db="EMBL/GenBank/DDBJ databases">
        <title>The improved chromosome-level genome for the pearl oyster Pinctada fucata martensii using PacBio sequencing and Hi-C.</title>
        <authorList>
            <person name="Zheng Z."/>
        </authorList>
    </citation>
    <scope>NUCLEOTIDE SEQUENCE</scope>
    <source>
        <strain evidence="6">ZZ-2019</strain>
        <tissue evidence="6">Adductor muscle</tissue>
    </source>
</reference>
<feature type="compositionally biased region" description="Basic residues" evidence="3">
    <location>
        <begin position="177"/>
        <end position="206"/>
    </location>
</feature>
<evidence type="ECO:0000259" key="5">
    <source>
        <dbReference type="PROSITE" id="PS50158"/>
    </source>
</evidence>
<keyword evidence="1" id="KW-0863">Zinc-finger</keyword>
<evidence type="ECO:0000259" key="4">
    <source>
        <dbReference type="PROSITE" id="PS50102"/>
    </source>
</evidence>
<protein>
    <submittedName>
        <fullName evidence="6">Uncharacterized protein</fullName>
    </submittedName>
</protein>
<evidence type="ECO:0000313" key="6">
    <source>
        <dbReference type="EMBL" id="KAK3102937.1"/>
    </source>
</evidence>
<feature type="compositionally biased region" description="Basic residues" evidence="3">
    <location>
        <begin position="123"/>
        <end position="153"/>
    </location>
</feature>
<keyword evidence="2" id="KW-0694">RNA-binding</keyword>
<dbReference type="AlphaFoldDB" id="A0AA88YCV5"/>
<gene>
    <name evidence="6" type="ORF">FSP39_015100</name>
</gene>
<dbReference type="PROSITE" id="PS50102">
    <property type="entry name" value="RRM"/>
    <property type="match status" value="1"/>
</dbReference>
<dbReference type="PANTHER" id="PTHR48038">
    <property type="entry name" value="RIBONUCLEOPROTEIN RB97D"/>
    <property type="match status" value="1"/>
</dbReference>
<dbReference type="SMART" id="SM00360">
    <property type="entry name" value="RRM"/>
    <property type="match status" value="1"/>
</dbReference>
<dbReference type="SMART" id="SM00343">
    <property type="entry name" value="ZnF_C2HC"/>
    <property type="match status" value="1"/>
</dbReference>
<feature type="domain" description="RRM" evidence="4">
    <location>
        <begin position="7"/>
        <end position="77"/>
    </location>
</feature>
<dbReference type="FunFam" id="3.30.70.330:FF:000272">
    <property type="entry name" value="Serine/arginine-rich splicing factor RS2Z32"/>
    <property type="match status" value="1"/>
</dbReference>